<protein>
    <submittedName>
        <fullName evidence="2">Uncharacterized protein</fullName>
    </submittedName>
</protein>
<comment type="caution">
    <text evidence="2">The sequence shown here is derived from an EMBL/GenBank/DDBJ whole genome shotgun (WGS) entry which is preliminary data.</text>
</comment>
<feature type="region of interest" description="Disordered" evidence="1">
    <location>
        <begin position="1"/>
        <end position="56"/>
    </location>
</feature>
<accession>A0A135T8J0</accession>
<dbReference type="AlphaFoldDB" id="A0A135T8J0"/>
<sequence length="77" mass="8593">MEAVIGPSNAETVKIDESSDNSDDDSDDASGSESRNFDLSVSPDIPGKKAGMTKRLRQTHLDELRLRAWIQEEKEWS</sequence>
<reference evidence="2 3" key="1">
    <citation type="submission" date="2014-02" db="EMBL/GenBank/DDBJ databases">
        <title>The genome sequence of Colletotrichum salicis CBS 607.94.</title>
        <authorList>
            <person name="Baroncelli R."/>
            <person name="Thon M.R."/>
        </authorList>
    </citation>
    <scope>NUCLEOTIDE SEQUENCE [LARGE SCALE GENOMIC DNA]</scope>
    <source>
        <strain evidence="2 3">CBS 607.94</strain>
    </source>
</reference>
<keyword evidence="3" id="KW-1185">Reference proteome</keyword>
<evidence type="ECO:0000313" key="3">
    <source>
        <dbReference type="Proteomes" id="UP000070121"/>
    </source>
</evidence>
<organism evidence="2 3">
    <name type="scientific">Colletotrichum salicis</name>
    <dbReference type="NCBI Taxonomy" id="1209931"/>
    <lineage>
        <taxon>Eukaryota</taxon>
        <taxon>Fungi</taxon>
        <taxon>Dikarya</taxon>
        <taxon>Ascomycota</taxon>
        <taxon>Pezizomycotina</taxon>
        <taxon>Sordariomycetes</taxon>
        <taxon>Hypocreomycetidae</taxon>
        <taxon>Glomerellales</taxon>
        <taxon>Glomerellaceae</taxon>
        <taxon>Colletotrichum</taxon>
        <taxon>Colletotrichum acutatum species complex</taxon>
    </lineage>
</organism>
<dbReference type="Proteomes" id="UP000070121">
    <property type="component" value="Unassembled WGS sequence"/>
</dbReference>
<proteinExistence type="predicted"/>
<name>A0A135T8J0_9PEZI</name>
<gene>
    <name evidence="2" type="ORF">CSAL01_07188</name>
</gene>
<dbReference type="EMBL" id="JFFI01002071">
    <property type="protein sequence ID" value="KXH44446.1"/>
    <property type="molecule type" value="Genomic_DNA"/>
</dbReference>
<feature type="compositionally biased region" description="Acidic residues" evidence="1">
    <location>
        <begin position="18"/>
        <end position="30"/>
    </location>
</feature>
<evidence type="ECO:0000256" key="1">
    <source>
        <dbReference type="SAM" id="MobiDB-lite"/>
    </source>
</evidence>
<evidence type="ECO:0000313" key="2">
    <source>
        <dbReference type="EMBL" id="KXH44446.1"/>
    </source>
</evidence>